<dbReference type="Proteomes" id="UP000230233">
    <property type="component" value="Chromosome X"/>
</dbReference>
<evidence type="ECO:0000313" key="4">
    <source>
        <dbReference type="Proteomes" id="UP000230233"/>
    </source>
</evidence>
<protein>
    <recommendedName>
        <fullName evidence="5">DUF19 domain-containing protein</fullName>
    </recommendedName>
</protein>
<sequence length="244" mass="27601">MVRALLLIVRFATSHSFIVWPESQLLKSLREEFGQFPACSTELNKFNECVKPHEISIGIFEKGMSERNLELIYNQELMEEFSKIAKNISTCFGHDGQCKISRAVAFALDTAHFVKSKIYGDAFSCFRDSNIILMENCLEIDQHPPSFYTSDNDSIRSQKKEKALLKCASRKLYPTPSCSIEKLVHLYQAFQATQPVRSTEDSCSQSDGEDKPGSTSGFQETVKSNFGDAGEEEEDLDDDEFDDK</sequence>
<feature type="region of interest" description="Disordered" evidence="1">
    <location>
        <begin position="197"/>
        <end position="244"/>
    </location>
</feature>
<feature type="compositionally biased region" description="Acidic residues" evidence="1">
    <location>
        <begin position="229"/>
        <end position="244"/>
    </location>
</feature>
<gene>
    <name evidence="3" type="primary">Cnig_chr_X.g25367</name>
    <name evidence="3" type="ORF">B9Z55_025367</name>
</gene>
<reference evidence="4" key="1">
    <citation type="submission" date="2017-10" db="EMBL/GenBank/DDBJ databases">
        <title>Rapid genome shrinkage in a self-fertile nematode reveals novel sperm competition proteins.</title>
        <authorList>
            <person name="Yin D."/>
            <person name="Schwarz E.M."/>
            <person name="Thomas C.G."/>
            <person name="Felde R.L."/>
            <person name="Korf I.F."/>
            <person name="Cutter A.D."/>
            <person name="Schartner C.M."/>
            <person name="Ralston E.J."/>
            <person name="Meyer B.J."/>
            <person name="Haag E.S."/>
        </authorList>
    </citation>
    <scope>NUCLEOTIDE SEQUENCE [LARGE SCALE GENOMIC DNA]</scope>
    <source>
        <strain evidence="4">JU1422</strain>
    </source>
</reference>
<feature type="compositionally biased region" description="Polar residues" evidence="1">
    <location>
        <begin position="197"/>
        <end position="206"/>
    </location>
</feature>
<accession>A0A2G5SY21</accession>
<comment type="caution">
    <text evidence="3">The sequence shown here is derived from an EMBL/GenBank/DDBJ whole genome shotgun (WGS) entry which is preliminary data.</text>
</comment>
<evidence type="ECO:0000256" key="2">
    <source>
        <dbReference type="SAM" id="SignalP"/>
    </source>
</evidence>
<keyword evidence="2" id="KW-0732">Signal</keyword>
<organism evidence="3 4">
    <name type="scientific">Caenorhabditis nigoni</name>
    <dbReference type="NCBI Taxonomy" id="1611254"/>
    <lineage>
        <taxon>Eukaryota</taxon>
        <taxon>Metazoa</taxon>
        <taxon>Ecdysozoa</taxon>
        <taxon>Nematoda</taxon>
        <taxon>Chromadorea</taxon>
        <taxon>Rhabditida</taxon>
        <taxon>Rhabditina</taxon>
        <taxon>Rhabditomorpha</taxon>
        <taxon>Rhabditoidea</taxon>
        <taxon>Rhabditidae</taxon>
        <taxon>Peloderinae</taxon>
        <taxon>Caenorhabditis</taxon>
    </lineage>
</organism>
<dbReference type="EMBL" id="PDUG01000006">
    <property type="protein sequence ID" value="PIC20035.1"/>
    <property type="molecule type" value="Genomic_DNA"/>
</dbReference>
<proteinExistence type="predicted"/>
<name>A0A2G5SY21_9PELO</name>
<evidence type="ECO:0000313" key="3">
    <source>
        <dbReference type="EMBL" id="PIC20035.1"/>
    </source>
</evidence>
<feature type="chain" id="PRO_5013862161" description="DUF19 domain-containing protein" evidence="2">
    <location>
        <begin position="17"/>
        <end position="244"/>
    </location>
</feature>
<feature type="compositionally biased region" description="Polar residues" evidence="1">
    <location>
        <begin position="213"/>
        <end position="224"/>
    </location>
</feature>
<dbReference type="AlphaFoldDB" id="A0A2G5SY21"/>
<evidence type="ECO:0008006" key="5">
    <source>
        <dbReference type="Google" id="ProtNLM"/>
    </source>
</evidence>
<keyword evidence="4" id="KW-1185">Reference proteome</keyword>
<feature type="signal peptide" evidence="2">
    <location>
        <begin position="1"/>
        <end position="16"/>
    </location>
</feature>
<evidence type="ECO:0000256" key="1">
    <source>
        <dbReference type="SAM" id="MobiDB-lite"/>
    </source>
</evidence>